<dbReference type="InterPro" id="IPR000719">
    <property type="entry name" value="Prot_kinase_dom"/>
</dbReference>
<gene>
    <name evidence="7" type="ORF">Nepgr_009039</name>
</gene>
<keyword evidence="3" id="KW-0732">Signal</keyword>
<comment type="caution">
    <text evidence="7">The sequence shown here is derived from an EMBL/GenBank/DDBJ whole genome shotgun (WGS) entry which is preliminary data.</text>
</comment>
<evidence type="ECO:0000256" key="1">
    <source>
        <dbReference type="ARBA" id="ARBA00004167"/>
    </source>
</evidence>
<dbReference type="Proteomes" id="UP001279734">
    <property type="component" value="Unassembled WGS sequence"/>
</dbReference>
<dbReference type="SUPFAM" id="SSF56112">
    <property type="entry name" value="Protein kinase-like (PK-like)"/>
    <property type="match status" value="1"/>
</dbReference>
<feature type="domain" description="Protein kinase" evidence="6">
    <location>
        <begin position="1"/>
        <end position="115"/>
    </location>
</feature>
<evidence type="ECO:0000313" key="8">
    <source>
        <dbReference type="Proteomes" id="UP001279734"/>
    </source>
</evidence>
<accession>A0AAD3XJV7</accession>
<reference evidence="7" key="1">
    <citation type="submission" date="2023-05" db="EMBL/GenBank/DDBJ databases">
        <title>Nepenthes gracilis genome sequencing.</title>
        <authorList>
            <person name="Fukushima K."/>
        </authorList>
    </citation>
    <scope>NUCLEOTIDE SEQUENCE</scope>
    <source>
        <strain evidence="7">SING2019-196</strain>
    </source>
</reference>
<protein>
    <recommendedName>
        <fullName evidence="6">Protein kinase domain-containing protein</fullName>
    </recommendedName>
</protein>
<evidence type="ECO:0000256" key="5">
    <source>
        <dbReference type="ARBA" id="ARBA00023136"/>
    </source>
</evidence>
<comment type="subcellular location">
    <subcellularLocation>
        <location evidence="1">Membrane</location>
        <topology evidence="1">Single-pass membrane protein</topology>
    </subcellularLocation>
</comment>
<keyword evidence="8" id="KW-1185">Reference proteome</keyword>
<dbReference type="Gene3D" id="1.10.510.10">
    <property type="entry name" value="Transferase(Phosphotransferase) domain 1"/>
    <property type="match status" value="1"/>
</dbReference>
<organism evidence="7 8">
    <name type="scientific">Nepenthes gracilis</name>
    <name type="common">Slender pitcher plant</name>
    <dbReference type="NCBI Taxonomy" id="150966"/>
    <lineage>
        <taxon>Eukaryota</taxon>
        <taxon>Viridiplantae</taxon>
        <taxon>Streptophyta</taxon>
        <taxon>Embryophyta</taxon>
        <taxon>Tracheophyta</taxon>
        <taxon>Spermatophyta</taxon>
        <taxon>Magnoliopsida</taxon>
        <taxon>eudicotyledons</taxon>
        <taxon>Gunneridae</taxon>
        <taxon>Pentapetalae</taxon>
        <taxon>Caryophyllales</taxon>
        <taxon>Nepenthaceae</taxon>
        <taxon>Nepenthes</taxon>
    </lineage>
</organism>
<name>A0AAD3XJV7_NEPGR</name>
<dbReference type="InterPro" id="IPR011009">
    <property type="entry name" value="Kinase-like_dom_sf"/>
</dbReference>
<proteinExistence type="predicted"/>
<dbReference type="GO" id="GO:0016020">
    <property type="term" value="C:membrane"/>
    <property type="evidence" value="ECO:0007669"/>
    <property type="project" value="UniProtKB-SubCell"/>
</dbReference>
<evidence type="ECO:0000313" key="7">
    <source>
        <dbReference type="EMBL" id="GMH07199.1"/>
    </source>
</evidence>
<keyword evidence="4" id="KW-1133">Transmembrane helix</keyword>
<evidence type="ECO:0000259" key="6">
    <source>
        <dbReference type="PROSITE" id="PS50011"/>
    </source>
</evidence>
<evidence type="ECO:0000256" key="2">
    <source>
        <dbReference type="ARBA" id="ARBA00022692"/>
    </source>
</evidence>
<dbReference type="EMBL" id="BSYO01000007">
    <property type="protein sequence ID" value="GMH07199.1"/>
    <property type="molecule type" value="Genomic_DNA"/>
</dbReference>
<keyword evidence="2" id="KW-0812">Transmembrane</keyword>
<dbReference type="GO" id="GO:0004672">
    <property type="term" value="F:protein kinase activity"/>
    <property type="evidence" value="ECO:0007669"/>
    <property type="project" value="InterPro"/>
</dbReference>
<sequence>MRGTIGYLAPEWISGGAITPKVDIYSYGMMLFELVSGHRNTEQSSGDGKLRFFPTFAAKIACEGGDIFSILDSRLDGKADGEELMKICYVGCWCIQDEESCRPSMGQVVRILEGVWDVGVPPVPRSLLLLVDDDDNE</sequence>
<dbReference type="PROSITE" id="PS50011">
    <property type="entry name" value="PROTEIN_KINASE_DOM"/>
    <property type="match status" value="1"/>
</dbReference>
<keyword evidence="5" id="KW-0472">Membrane</keyword>
<dbReference type="PANTHER" id="PTHR47974:SF19">
    <property type="entry name" value="RECEPTOR-LIKE SERINE_THREONINE-PROTEIN KINASE"/>
    <property type="match status" value="1"/>
</dbReference>
<dbReference type="Pfam" id="PF00069">
    <property type="entry name" value="Pkinase"/>
    <property type="match status" value="1"/>
</dbReference>
<dbReference type="PANTHER" id="PTHR47974">
    <property type="entry name" value="OS07G0415500 PROTEIN"/>
    <property type="match status" value="1"/>
</dbReference>
<dbReference type="GO" id="GO:0005524">
    <property type="term" value="F:ATP binding"/>
    <property type="evidence" value="ECO:0007669"/>
    <property type="project" value="InterPro"/>
</dbReference>
<evidence type="ECO:0000256" key="4">
    <source>
        <dbReference type="ARBA" id="ARBA00022989"/>
    </source>
</evidence>
<dbReference type="AlphaFoldDB" id="A0AAD3XJV7"/>
<evidence type="ECO:0000256" key="3">
    <source>
        <dbReference type="ARBA" id="ARBA00022729"/>
    </source>
</evidence>